<gene>
    <name evidence="2" type="ORF">TrRE_jg346</name>
</gene>
<dbReference type="AlphaFoldDB" id="A0A9W7FVJ2"/>
<dbReference type="SUPFAM" id="SSF55781">
    <property type="entry name" value="GAF domain-like"/>
    <property type="match status" value="1"/>
</dbReference>
<keyword evidence="3" id="KW-1185">Reference proteome</keyword>
<evidence type="ECO:0000256" key="1">
    <source>
        <dbReference type="SAM" id="Coils"/>
    </source>
</evidence>
<evidence type="ECO:0000313" key="2">
    <source>
        <dbReference type="EMBL" id="GMI19819.1"/>
    </source>
</evidence>
<dbReference type="Proteomes" id="UP001165082">
    <property type="component" value="Unassembled WGS sequence"/>
</dbReference>
<feature type="non-terminal residue" evidence="2">
    <location>
        <position position="1"/>
    </location>
</feature>
<feature type="coiled-coil region" evidence="1">
    <location>
        <begin position="134"/>
        <end position="172"/>
    </location>
</feature>
<dbReference type="OrthoDB" id="199875at2759"/>
<name>A0A9W7FVJ2_9STRA</name>
<proteinExistence type="predicted"/>
<dbReference type="EMBL" id="BRXZ01006753">
    <property type="protein sequence ID" value="GMI19819.1"/>
    <property type="molecule type" value="Genomic_DNA"/>
</dbReference>
<dbReference type="InterPro" id="IPR029016">
    <property type="entry name" value="GAF-like_dom_sf"/>
</dbReference>
<comment type="caution">
    <text evidence="2">The sequence shown here is derived from an EMBL/GenBank/DDBJ whole genome shotgun (WGS) entry which is preliminary data.</text>
</comment>
<accession>A0A9W7FVJ2</accession>
<evidence type="ECO:0000313" key="3">
    <source>
        <dbReference type="Proteomes" id="UP001165082"/>
    </source>
</evidence>
<feature type="non-terminal residue" evidence="2">
    <location>
        <position position="582"/>
    </location>
</feature>
<organism evidence="2 3">
    <name type="scientific">Triparma retinervis</name>
    <dbReference type="NCBI Taxonomy" id="2557542"/>
    <lineage>
        <taxon>Eukaryota</taxon>
        <taxon>Sar</taxon>
        <taxon>Stramenopiles</taxon>
        <taxon>Ochrophyta</taxon>
        <taxon>Bolidophyceae</taxon>
        <taxon>Parmales</taxon>
        <taxon>Triparmaceae</taxon>
        <taxon>Triparma</taxon>
    </lineage>
</organism>
<dbReference type="Gene3D" id="3.30.450.40">
    <property type="match status" value="1"/>
</dbReference>
<reference evidence="2" key="1">
    <citation type="submission" date="2022-07" db="EMBL/GenBank/DDBJ databases">
        <title>Genome analysis of Parmales, a sister group of diatoms, reveals the evolutionary specialization of diatoms from phago-mixotrophs to photoautotrophs.</title>
        <authorList>
            <person name="Ban H."/>
            <person name="Sato S."/>
            <person name="Yoshikawa S."/>
            <person name="Kazumasa Y."/>
            <person name="Nakamura Y."/>
            <person name="Ichinomiya M."/>
            <person name="Saitoh K."/>
            <person name="Sato N."/>
            <person name="Blanc-Mathieu R."/>
            <person name="Endo H."/>
            <person name="Kuwata A."/>
            <person name="Ogata H."/>
        </authorList>
    </citation>
    <scope>NUCLEOTIDE SEQUENCE</scope>
</reference>
<keyword evidence="1" id="KW-0175">Coiled coil</keyword>
<protein>
    <submittedName>
        <fullName evidence="2">Uncharacterized protein</fullName>
    </submittedName>
</protein>
<feature type="coiled-coil region" evidence="1">
    <location>
        <begin position="3"/>
        <end position="34"/>
    </location>
</feature>
<sequence length="582" mass="64981">AEMNEHRAVAEQLRKEQQETMKKLNAIKEAEAERKRELGMKMIQTMMHGCLSTTLQGWKEYVKTEKYNRTVMKRFAKKLSMRCVNSAMQSWIGFAKERKWLRGLLNRLLGGREMLMKGAGFKAWAMNTASHALRDRHASEIDMMREQLEEAKRAHESHIMTAQEEKAAMNEKLLKKTIYTLQNASLGRCFQTWNQYVIRRGHMKKLVKKVFARVLQRDLAAGWNQWKYYLKMKSENEGRIRLRMMKKSKAMTMLADRANLMQLKVGAKKRAFVKWMLATYTVSLSGRAVKRLDNFMLMFAHAFSSAHDLVSLISVACECLQSMINGSSGTLMLLDKATNEIWTHKNGAERRTPMHQGILGHVGKTSQSVYTDMFSDERYNPSVDDITLSRGESKPSASKTWWGSSMPKISSAGGSPVLLCIPVRDFEGVTIAVLCAVRSQVEEGMNVKPFNPNDALALAVLSCYVGGHLEKLGGGIAAGTGRGGAGNVSMEDVRRAIPDLGSGPSGGGPQTPVEKMPTERTNLNSLVKKMELKANHMEKQASNLQFSTKNLEKRLRAMSSYANELEGKMEVGGGGGGAYGSS</sequence>